<comment type="similarity">
    <text evidence="4 5">Belongs to the RNA methyltransferase RlmH family.</text>
</comment>
<dbReference type="RefSeq" id="WP_078788682.1">
    <property type="nucleotide sequence ID" value="NZ_FUWR01000001.1"/>
</dbReference>
<dbReference type="Gene3D" id="3.40.1280.10">
    <property type="match status" value="1"/>
</dbReference>
<evidence type="ECO:0000256" key="5">
    <source>
        <dbReference type="HAMAP-Rule" id="MF_00658"/>
    </source>
</evidence>
<dbReference type="EMBL" id="FUWR01000001">
    <property type="protein sequence ID" value="SJZ38593.1"/>
    <property type="molecule type" value="Genomic_DNA"/>
</dbReference>
<dbReference type="OrthoDB" id="9806643at2"/>
<feature type="binding site" evidence="5">
    <location>
        <begin position="121"/>
        <end position="126"/>
    </location>
    <ligand>
        <name>S-adenosyl-L-methionine</name>
        <dbReference type="ChEBI" id="CHEBI:59789"/>
    </ligand>
</feature>
<dbReference type="GO" id="GO:0070038">
    <property type="term" value="F:rRNA (pseudouridine-N3-)-methyltransferase activity"/>
    <property type="evidence" value="ECO:0007669"/>
    <property type="project" value="UniProtKB-UniRule"/>
</dbReference>
<evidence type="ECO:0000256" key="4">
    <source>
        <dbReference type="ARBA" id="ARBA00038303"/>
    </source>
</evidence>
<comment type="subunit">
    <text evidence="5">Homodimer.</text>
</comment>
<feature type="binding site" evidence="5">
    <location>
        <position position="70"/>
    </location>
    <ligand>
        <name>S-adenosyl-L-methionine</name>
        <dbReference type="ChEBI" id="CHEBI:59789"/>
    </ligand>
</feature>
<comment type="function">
    <text evidence="5">Specifically methylates the pseudouridine at position 1915 (m3Psi1915) in 23S rRNA.</text>
</comment>
<keyword evidence="5" id="KW-0698">rRNA processing</keyword>
<evidence type="ECO:0000313" key="6">
    <source>
        <dbReference type="EMBL" id="SJZ38593.1"/>
    </source>
</evidence>
<dbReference type="CDD" id="cd18081">
    <property type="entry name" value="RlmH-like"/>
    <property type="match status" value="1"/>
</dbReference>
<sequence>MKLRIIWLGKTRDPWIKEGVTEYSGRIGRYLPLAIDELKDEKDAPLEEGRRREGERLLKQLSPNAVLVALDERGQQLDSVKFAEFIGKHRDSGTAELVFAIGGSYGFSDEVRNRAAKVLALSAMTFTHQMVRPFLLEQIYRACTILNNEPYHH</sequence>
<name>A0A1T4K8E4_9BACT</name>
<comment type="subcellular location">
    <subcellularLocation>
        <location evidence="5">Cytoplasm</location>
    </subcellularLocation>
</comment>
<keyword evidence="7" id="KW-1185">Reference proteome</keyword>
<proteinExistence type="inferred from homology"/>
<dbReference type="HAMAP" id="MF_00658">
    <property type="entry name" value="23SrRNA_methyltr_H"/>
    <property type="match status" value="1"/>
</dbReference>
<gene>
    <name evidence="5" type="primary">rlmH</name>
    <name evidence="6" type="ORF">SAMN02745119_00390</name>
</gene>
<accession>A0A1T4K8E4</accession>
<dbReference type="GO" id="GO:0005737">
    <property type="term" value="C:cytoplasm"/>
    <property type="evidence" value="ECO:0007669"/>
    <property type="project" value="UniProtKB-SubCell"/>
</dbReference>
<dbReference type="SUPFAM" id="SSF75217">
    <property type="entry name" value="alpha/beta knot"/>
    <property type="match status" value="1"/>
</dbReference>
<dbReference type="Pfam" id="PF02590">
    <property type="entry name" value="SPOUT_MTase"/>
    <property type="match status" value="1"/>
</dbReference>
<evidence type="ECO:0000313" key="7">
    <source>
        <dbReference type="Proteomes" id="UP000190102"/>
    </source>
</evidence>
<protein>
    <recommendedName>
        <fullName evidence="5">Ribosomal RNA large subunit methyltransferase H</fullName>
        <ecNumber evidence="5">2.1.1.177</ecNumber>
    </recommendedName>
    <alternativeName>
        <fullName evidence="5">23S rRNA (pseudouridine1915-N3)-methyltransferase</fullName>
    </alternativeName>
    <alternativeName>
        <fullName evidence="5">23S rRNA m3Psi1915 methyltransferase</fullName>
    </alternativeName>
    <alternativeName>
        <fullName evidence="5">rRNA (pseudouridine-N3-)-methyltransferase RlmH</fullName>
    </alternativeName>
</protein>
<dbReference type="InterPro" id="IPR029028">
    <property type="entry name" value="Alpha/beta_knot_MTases"/>
</dbReference>
<dbReference type="AlphaFoldDB" id="A0A1T4K8E4"/>
<keyword evidence="5" id="KW-0963">Cytoplasm</keyword>
<keyword evidence="2 5" id="KW-0808">Transferase</keyword>
<dbReference type="InterPro" id="IPR029026">
    <property type="entry name" value="tRNA_m1G_MTases_N"/>
</dbReference>
<evidence type="ECO:0000256" key="2">
    <source>
        <dbReference type="ARBA" id="ARBA00022679"/>
    </source>
</evidence>
<dbReference type="PANTHER" id="PTHR33603">
    <property type="entry name" value="METHYLTRANSFERASE"/>
    <property type="match status" value="1"/>
</dbReference>
<reference evidence="7" key="1">
    <citation type="submission" date="2017-02" db="EMBL/GenBank/DDBJ databases">
        <authorList>
            <person name="Varghese N."/>
            <person name="Submissions S."/>
        </authorList>
    </citation>
    <scope>NUCLEOTIDE SEQUENCE [LARGE SCALE GENOMIC DNA]</scope>
    <source>
        <strain evidence="7">ATCC BAA-34</strain>
    </source>
</reference>
<comment type="catalytic activity">
    <reaction evidence="5">
        <text>pseudouridine(1915) in 23S rRNA + S-adenosyl-L-methionine = N(3)-methylpseudouridine(1915) in 23S rRNA + S-adenosyl-L-homocysteine + H(+)</text>
        <dbReference type="Rhea" id="RHEA:42752"/>
        <dbReference type="Rhea" id="RHEA-COMP:10221"/>
        <dbReference type="Rhea" id="RHEA-COMP:10222"/>
        <dbReference type="ChEBI" id="CHEBI:15378"/>
        <dbReference type="ChEBI" id="CHEBI:57856"/>
        <dbReference type="ChEBI" id="CHEBI:59789"/>
        <dbReference type="ChEBI" id="CHEBI:65314"/>
        <dbReference type="ChEBI" id="CHEBI:74486"/>
        <dbReference type="EC" id="2.1.1.177"/>
    </reaction>
</comment>
<dbReference type="InterPro" id="IPR003742">
    <property type="entry name" value="RlmH-like"/>
</dbReference>
<feature type="binding site" evidence="5">
    <location>
        <position position="102"/>
    </location>
    <ligand>
        <name>S-adenosyl-L-methionine</name>
        <dbReference type="ChEBI" id="CHEBI:59789"/>
    </ligand>
</feature>
<evidence type="ECO:0000256" key="1">
    <source>
        <dbReference type="ARBA" id="ARBA00022603"/>
    </source>
</evidence>
<evidence type="ECO:0000256" key="3">
    <source>
        <dbReference type="ARBA" id="ARBA00022691"/>
    </source>
</evidence>
<dbReference type="PIRSF" id="PIRSF004505">
    <property type="entry name" value="MT_bac"/>
    <property type="match status" value="1"/>
</dbReference>
<organism evidence="6 7">
    <name type="scientific">Trichlorobacter thiogenes</name>
    <dbReference type="NCBI Taxonomy" id="115783"/>
    <lineage>
        <taxon>Bacteria</taxon>
        <taxon>Pseudomonadati</taxon>
        <taxon>Thermodesulfobacteriota</taxon>
        <taxon>Desulfuromonadia</taxon>
        <taxon>Geobacterales</taxon>
        <taxon>Geobacteraceae</taxon>
        <taxon>Trichlorobacter</taxon>
    </lineage>
</organism>
<dbReference type="Proteomes" id="UP000190102">
    <property type="component" value="Unassembled WGS sequence"/>
</dbReference>
<keyword evidence="3 5" id="KW-0949">S-adenosyl-L-methionine</keyword>
<dbReference type="PANTHER" id="PTHR33603:SF1">
    <property type="entry name" value="RIBOSOMAL RNA LARGE SUBUNIT METHYLTRANSFERASE H"/>
    <property type="match status" value="1"/>
</dbReference>
<keyword evidence="1 5" id="KW-0489">Methyltransferase</keyword>
<dbReference type="STRING" id="115783.SAMN02745119_00390"/>
<dbReference type="EC" id="2.1.1.177" evidence="5"/>